<dbReference type="PANTHER" id="PTHR14359">
    <property type="entry name" value="HOMO-OLIGOMERIC FLAVIN CONTAINING CYS DECARBOXYLASE FAMILY"/>
    <property type="match status" value="1"/>
</dbReference>
<feature type="compositionally biased region" description="Polar residues" evidence="3">
    <location>
        <begin position="171"/>
        <end position="188"/>
    </location>
</feature>
<sequence length="552" mass="61045">MTEKPVAPIPQSVKKDLSRQGKPLPLLHVKQDTSLKSCLSSTSFNKSSSSVSHPEHPLFLVHDDIISPNKHGLLNDDDESILSHTPSLITGAGSSNLGNTGVIGPVLSPSQSHNSPSSILSSAPNSPPLIQAHNPNTHQIQTTVSPPPQPVPLSRISSLRYANAGDKNLIETTNRQRAGSPISSKSSPQLPPISDPNIVSNTDAVPNNDLQNDKKHLMIAITGCISIHKNIFLIIEKLFELYTKEKLEIQVILTKAAQYILGEKLYKFEDLGVKVWFHDDGLKYYLTNKATLYKAFSPQSAQPHPKLTPNYLSQFFLPFELQKWTDVLLIAPLSANSMAKLINGLSDNLLTDMLHIWPVPLNRHQIEPQAANTSTSTVLTNNLSAPKSIIAALALTNSMYSHPITKRQLSLLQETYPNMIILKPVEKCVDIDGNIAMGGMRSWREVVNFVVQKLGEPEEEDNDDDDDDDDDEDEDEEVKDGEEGEDRSEQKETTIRVNGHAKHQDEPSTEHHRIRSETVTNKELKEHTKIATINAMLNTGLVHGPTSEETKK</sequence>
<dbReference type="GO" id="GO:0071513">
    <property type="term" value="C:phosphopantothenoylcysteine decarboxylase complex"/>
    <property type="evidence" value="ECO:0007669"/>
    <property type="project" value="TreeGrafter"/>
</dbReference>
<dbReference type="OrthoDB" id="70387at2759"/>
<feature type="domain" description="Flavoprotein" evidence="4">
    <location>
        <begin position="215"/>
        <end position="454"/>
    </location>
</feature>
<proteinExistence type="inferred from homology"/>
<gene>
    <name evidence="5" type="ORF">CLIB1423_06S05094</name>
</gene>
<name>A0A9P0QP80_9ASCO</name>
<dbReference type="Gene3D" id="3.40.50.1950">
    <property type="entry name" value="Flavin prenyltransferase-like"/>
    <property type="match status" value="1"/>
</dbReference>
<feature type="compositionally biased region" description="Low complexity" evidence="3">
    <location>
        <begin position="108"/>
        <end position="124"/>
    </location>
</feature>
<dbReference type="Pfam" id="PF02441">
    <property type="entry name" value="Flavoprotein"/>
    <property type="match status" value="1"/>
</dbReference>
<evidence type="ECO:0000256" key="1">
    <source>
        <dbReference type="ARBA" id="ARBA00022993"/>
    </source>
</evidence>
<keyword evidence="1" id="KW-0173">Coenzyme A biosynthesis</keyword>
<feature type="compositionally biased region" description="Basic and acidic residues" evidence="3">
    <location>
        <begin position="502"/>
        <end position="511"/>
    </location>
</feature>
<dbReference type="AlphaFoldDB" id="A0A9P0QP80"/>
<dbReference type="SUPFAM" id="SSF52507">
    <property type="entry name" value="Homo-oligomeric flavin-containing Cys decarboxylases, HFCD"/>
    <property type="match status" value="1"/>
</dbReference>
<dbReference type="GO" id="GO:0015937">
    <property type="term" value="P:coenzyme A biosynthetic process"/>
    <property type="evidence" value="ECO:0007669"/>
    <property type="project" value="UniProtKB-KW"/>
</dbReference>
<dbReference type="Proteomes" id="UP000837801">
    <property type="component" value="Unassembled WGS sequence"/>
</dbReference>
<accession>A0A9P0QP80</accession>
<feature type="region of interest" description="Disordered" evidence="3">
    <location>
        <begin position="102"/>
        <end position="154"/>
    </location>
</feature>
<feature type="region of interest" description="Disordered" evidence="3">
    <location>
        <begin position="1"/>
        <end position="23"/>
    </location>
</feature>
<keyword evidence="6" id="KW-1185">Reference proteome</keyword>
<dbReference type="InterPro" id="IPR003382">
    <property type="entry name" value="Flavoprotein"/>
</dbReference>
<feature type="compositionally biased region" description="Polar residues" evidence="3">
    <location>
        <begin position="197"/>
        <end position="207"/>
    </location>
</feature>
<dbReference type="GO" id="GO:0010181">
    <property type="term" value="F:FMN binding"/>
    <property type="evidence" value="ECO:0007669"/>
    <property type="project" value="TreeGrafter"/>
</dbReference>
<protein>
    <recommendedName>
        <fullName evidence="4">Flavoprotein domain-containing protein</fullName>
    </recommendedName>
</protein>
<feature type="region of interest" description="Disordered" evidence="3">
    <location>
        <begin position="171"/>
        <end position="207"/>
    </location>
</feature>
<feature type="region of interest" description="Disordered" evidence="3">
    <location>
        <begin position="453"/>
        <end position="527"/>
    </location>
</feature>
<comment type="caution">
    <text evidence="5">The sequence shown here is derived from an EMBL/GenBank/DDBJ whole genome shotgun (WGS) entry which is preliminary data.</text>
</comment>
<dbReference type="InterPro" id="IPR036551">
    <property type="entry name" value="Flavin_trans-like"/>
</dbReference>
<comment type="similarity">
    <text evidence="2">Belongs to the HFCD (homooligomeric flavin containing Cys decarboxylase) superfamily.</text>
</comment>
<reference evidence="5" key="1">
    <citation type="submission" date="2022-03" db="EMBL/GenBank/DDBJ databases">
        <authorList>
            <person name="Legras J.-L."/>
            <person name="Devillers H."/>
            <person name="Grondin C."/>
        </authorList>
    </citation>
    <scope>NUCLEOTIDE SEQUENCE</scope>
    <source>
        <strain evidence="5">CLIB 1423</strain>
    </source>
</reference>
<evidence type="ECO:0000313" key="5">
    <source>
        <dbReference type="EMBL" id="CAH2352379.1"/>
    </source>
</evidence>
<evidence type="ECO:0000313" key="6">
    <source>
        <dbReference type="Proteomes" id="UP000837801"/>
    </source>
</evidence>
<dbReference type="PANTHER" id="PTHR14359:SF6">
    <property type="entry name" value="PHOSPHOPANTOTHENOYLCYSTEINE DECARBOXYLASE"/>
    <property type="match status" value="1"/>
</dbReference>
<organism evidence="5 6">
    <name type="scientific">[Candida] railenensis</name>
    <dbReference type="NCBI Taxonomy" id="45579"/>
    <lineage>
        <taxon>Eukaryota</taxon>
        <taxon>Fungi</taxon>
        <taxon>Dikarya</taxon>
        <taxon>Ascomycota</taxon>
        <taxon>Saccharomycotina</taxon>
        <taxon>Pichiomycetes</taxon>
        <taxon>Debaryomycetaceae</taxon>
        <taxon>Kurtzmaniella</taxon>
    </lineage>
</organism>
<evidence type="ECO:0000256" key="3">
    <source>
        <dbReference type="SAM" id="MobiDB-lite"/>
    </source>
</evidence>
<feature type="compositionally biased region" description="Acidic residues" evidence="3">
    <location>
        <begin position="457"/>
        <end position="486"/>
    </location>
</feature>
<evidence type="ECO:0000259" key="4">
    <source>
        <dbReference type="Pfam" id="PF02441"/>
    </source>
</evidence>
<evidence type="ECO:0000256" key="2">
    <source>
        <dbReference type="ARBA" id="ARBA00038350"/>
    </source>
</evidence>
<dbReference type="EMBL" id="CAKXYY010000006">
    <property type="protein sequence ID" value="CAH2352379.1"/>
    <property type="molecule type" value="Genomic_DNA"/>
</dbReference>
<dbReference type="GO" id="GO:0004633">
    <property type="term" value="F:phosphopantothenoylcysteine decarboxylase activity"/>
    <property type="evidence" value="ECO:0007669"/>
    <property type="project" value="TreeGrafter"/>
</dbReference>